<reference evidence="1" key="1">
    <citation type="journal article" date="2021" name="PeerJ">
        <title>Extensive microbial diversity within the chicken gut microbiome revealed by metagenomics and culture.</title>
        <authorList>
            <person name="Gilroy R."/>
            <person name="Ravi A."/>
            <person name="Getino M."/>
            <person name="Pursley I."/>
            <person name="Horton D.L."/>
            <person name="Alikhan N.F."/>
            <person name="Baker D."/>
            <person name="Gharbi K."/>
            <person name="Hall N."/>
            <person name="Watson M."/>
            <person name="Adriaenssens E.M."/>
            <person name="Foster-Nyarko E."/>
            <person name="Jarju S."/>
            <person name="Secka A."/>
            <person name="Antonio M."/>
            <person name="Oren A."/>
            <person name="Chaudhuri R.R."/>
            <person name="La Ragione R."/>
            <person name="Hildebrand F."/>
            <person name="Pallen M.J."/>
        </authorList>
    </citation>
    <scope>NUCLEOTIDE SEQUENCE</scope>
    <source>
        <strain evidence="1">CHK173-2145</strain>
    </source>
</reference>
<dbReference type="Gene3D" id="3.40.390.10">
    <property type="entry name" value="Collagenase (Catalytic Domain)"/>
    <property type="match status" value="1"/>
</dbReference>
<name>A0A921F021_9LACO</name>
<accession>A0A921F021</accession>
<organism evidence="1 2">
    <name type="scientific">Levilactobacillus hammesii</name>
    <dbReference type="NCBI Taxonomy" id="267633"/>
    <lineage>
        <taxon>Bacteria</taxon>
        <taxon>Bacillati</taxon>
        <taxon>Bacillota</taxon>
        <taxon>Bacilli</taxon>
        <taxon>Lactobacillales</taxon>
        <taxon>Lactobacillaceae</taxon>
        <taxon>Levilactobacillus</taxon>
    </lineage>
</organism>
<sequence length="295" mass="32678">MQKWLKRLGWLLGLAMVIMGVFAGMNRLHILMSGNIRYYQRTKPYNPNEGGVNQKLFSKPQLQTLTLQTLTRLTHGNKYTGNASLARVATDYTYRQSGQNIQNFMGSDGVLQLYNESKLMRTPMVKDAATFWNKVAGETIVQVVDKARASDEVIHDSQTKQKYLGGQHYDGTGIQFFPKNWQSQGFSTQDNQVNREAVLIREIGHALGIPDLGGGPAGENAGREGYITTEVMGVWETGPNRLPANRRGIRSTPMDAAALAIAGTSWQRPQRVATSVLSGHQLTVVYHSGRVAVIK</sequence>
<dbReference type="AlphaFoldDB" id="A0A921F021"/>
<comment type="caution">
    <text evidence="1">The sequence shown here is derived from an EMBL/GenBank/DDBJ whole genome shotgun (WGS) entry which is preliminary data.</text>
</comment>
<evidence type="ECO:0000313" key="1">
    <source>
        <dbReference type="EMBL" id="HJE86159.1"/>
    </source>
</evidence>
<dbReference type="Proteomes" id="UP000721920">
    <property type="component" value="Unassembled WGS sequence"/>
</dbReference>
<proteinExistence type="predicted"/>
<dbReference type="GO" id="GO:0008237">
    <property type="term" value="F:metallopeptidase activity"/>
    <property type="evidence" value="ECO:0007669"/>
    <property type="project" value="InterPro"/>
</dbReference>
<dbReference type="EMBL" id="DYXN01000016">
    <property type="protein sequence ID" value="HJE86159.1"/>
    <property type="molecule type" value="Genomic_DNA"/>
</dbReference>
<dbReference type="InterPro" id="IPR024079">
    <property type="entry name" value="MetalloPept_cat_dom_sf"/>
</dbReference>
<evidence type="ECO:0000313" key="2">
    <source>
        <dbReference type="Proteomes" id="UP000721920"/>
    </source>
</evidence>
<protein>
    <submittedName>
        <fullName evidence="1">Uncharacterized protein</fullName>
    </submittedName>
</protein>
<reference evidence="1" key="2">
    <citation type="submission" date="2021-09" db="EMBL/GenBank/DDBJ databases">
        <authorList>
            <person name="Gilroy R."/>
        </authorList>
    </citation>
    <scope>NUCLEOTIDE SEQUENCE</scope>
    <source>
        <strain evidence="1">CHK173-2145</strain>
    </source>
</reference>
<gene>
    <name evidence="1" type="ORF">K8U88_01105</name>
</gene>
<dbReference type="SUPFAM" id="SSF55486">
    <property type="entry name" value="Metalloproteases ('zincins'), catalytic domain"/>
    <property type="match status" value="1"/>
</dbReference>